<keyword evidence="2" id="KW-1185">Reference proteome</keyword>
<organism evidence="1 2">
    <name type="scientific">Sediminitomix flava</name>
    <dbReference type="NCBI Taxonomy" id="379075"/>
    <lineage>
        <taxon>Bacteria</taxon>
        <taxon>Pseudomonadati</taxon>
        <taxon>Bacteroidota</taxon>
        <taxon>Cytophagia</taxon>
        <taxon>Cytophagales</taxon>
        <taxon>Flammeovirgaceae</taxon>
        <taxon>Sediminitomix</taxon>
    </lineage>
</organism>
<name>A0A315ZZK0_SEDFL</name>
<dbReference type="InterPro" id="IPR009776">
    <property type="entry name" value="Spore_0_M"/>
</dbReference>
<evidence type="ECO:0000313" key="1">
    <source>
        <dbReference type="EMBL" id="PWJ42797.1"/>
    </source>
</evidence>
<reference evidence="1 2" key="1">
    <citation type="submission" date="2018-03" db="EMBL/GenBank/DDBJ databases">
        <title>Genomic Encyclopedia of Archaeal and Bacterial Type Strains, Phase II (KMG-II): from individual species to whole genera.</title>
        <authorList>
            <person name="Goeker M."/>
        </authorList>
    </citation>
    <scope>NUCLEOTIDE SEQUENCE [LARGE SCALE GENOMIC DNA]</scope>
    <source>
        <strain evidence="1 2">DSM 28229</strain>
    </source>
</reference>
<proteinExistence type="predicted"/>
<dbReference type="EMBL" id="QGDO01000002">
    <property type="protein sequence ID" value="PWJ42797.1"/>
    <property type="molecule type" value="Genomic_DNA"/>
</dbReference>
<dbReference type="Pfam" id="PF07070">
    <property type="entry name" value="Spo0M"/>
    <property type="match status" value="1"/>
</dbReference>
<dbReference type="InterPro" id="IPR014752">
    <property type="entry name" value="Arrestin-like_C"/>
</dbReference>
<dbReference type="RefSeq" id="WP_109616920.1">
    <property type="nucleotide sequence ID" value="NZ_QGDO01000002.1"/>
</dbReference>
<protein>
    <submittedName>
        <fullName evidence="1">SpoOM protein</fullName>
    </submittedName>
</protein>
<dbReference type="AlphaFoldDB" id="A0A315ZZK0"/>
<dbReference type="Proteomes" id="UP000245535">
    <property type="component" value="Unassembled WGS sequence"/>
</dbReference>
<evidence type="ECO:0000313" key="2">
    <source>
        <dbReference type="Proteomes" id="UP000245535"/>
    </source>
</evidence>
<gene>
    <name evidence="1" type="ORF">BC781_102343</name>
</gene>
<comment type="caution">
    <text evidence="1">The sequence shown here is derived from an EMBL/GenBank/DDBJ whole genome shotgun (WGS) entry which is preliminary data.</text>
</comment>
<accession>A0A315ZZK0</accession>
<dbReference type="OrthoDB" id="5510981at2"/>
<sequence length="158" mass="18040">MGFWDKVKQVKNMVTGGAAEVVVLFHENELELGKPFNITIKAQVKDVDLAIDKVYLKLRAEERVEGEGVEIEYEEGETEIEREIIHLRTTTYEDKLMVEGPMTLEAQQVYEWNVQLVIPEDLNGTYKGKFAWHEYALFAGLDAAGNDPDSGWVPFDIF</sequence>
<dbReference type="Gene3D" id="2.60.40.640">
    <property type="match status" value="1"/>
</dbReference>